<dbReference type="EMBL" id="PCTI01000011">
    <property type="protein sequence ID" value="PIP69147.1"/>
    <property type="molecule type" value="Genomic_DNA"/>
</dbReference>
<dbReference type="PANTHER" id="PTHR34322">
    <property type="entry name" value="TRANSPOSASE, Y1_TNP DOMAIN-CONTAINING"/>
    <property type="match status" value="1"/>
</dbReference>
<dbReference type="GO" id="GO:0003677">
    <property type="term" value="F:DNA binding"/>
    <property type="evidence" value="ECO:0007669"/>
    <property type="project" value="InterPro"/>
</dbReference>
<sequence length="212" mass="25076">MNNRDFKEFAPKNIYHVYNRGNNKEKIFFEEQDYKAFLFRLGLCLGFTEEELNKEKIIAMPYSRIRITKTDKKDFKLYAFCLMPNHFHLLIEQIGDVSISKLILKLCTSYARYINLKHKRIGHIFQDKFKAVLVENNPQLMWTSAYIHMNPVKDKLVKTPKEYKWSSYNDFISNRNLPIVNKKFLISIFGDQKSFIKETLNFNVQAGVKGGL</sequence>
<evidence type="ECO:0000259" key="1">
    <source>
        <dbReference type="SMART" id="SM01321"/>
    </source>
</evidence>
<dbReference type="GO" id="GO:0004803">
    <property type="term" value="F:transposase activity"/>
    <property type="evidence" value="ECO:0007669"/>
    <property type="project" value="InterPro"/>
</dbReference>
<dbReference type="InterPro" id="IPR002686">
    <property type="entry name" value="Transposase_17"/>
</dbReference>
<comment type="caution">
    <text evidence="2">The sequence shown here is derived from an EMBL/GenBank/DDBJ whole genome shotgun (WGS) entry which is preliminary data.</text>
</comment>
<evidence type="ECO:0000313" key="2">
    <source>
        <dbReference type="EMBL" id="PIP69147.1"/>
    </source>
</evidence>
<dbReference type="PANTHER" id="PTHR34322:SF2">
    <property type="entry name" value="TRANSPOSASE IS200-LIKE DOMAIN-CONTAINING PROTEIN"/>
    <property type="match status" value="1"/>
</dbReference>
<dbReference type="Proteomes" id="UP000229176">
    <property type="component" value="Unassembled WGS sequence"/>
</dbReference>
<dbReference type="SMART" id="SM01321">
    <property type="entry name" value="Y1_Tnp"/>
    <property type="match status" value="1"/>
</dbReference>
<protein>
    <recommendedName>
        <fullName evidence="1">Transposase IS200-like domain-containing protein</fullName>
    </recommendedName>
</protein>
<feature type="domain" description="Transposase IS200-like" evidence="1">
    <location>
        <begin position="10"/>
        <end position="150"/>
    </location>
</feature>
<name>A0A2H0CGV8_9BACT</name>
<organism evidence="2 3">
    <name type="scientific">Candidatus Nomurabacteria bacterium CG22_combo_CG10-13_8_21_14_all_32_8</name>
    <dbReference type="NCBI Taxonomy" id="1974732"/>
    <lineage>
        <taxon>Bacteria</taxon>
        <taxon>Candidatus Nomuraibacteriota</taxon>
    </lineage>
</organism>
<dbReference type="AlphaFoldDB" id="A0A2H0CGV8"/>
<dbReference type="Gene3D" id="3.30.70.1290">
    <property type="entry name" value="Transposase IS200-like"/>
    <property type="match status" value="1"/>
</dbReference>
<reference evidence="2 3" key="1">
    <citation type="submission" date="2017-09" db="EMBL/GenBank/DDBJ databases">
        <title>Depth-based differentiation of microbial function through sediment-hosted aquifers and enrichment of novel symbionts in the deep terrestrial subsurface.</title>
        <authorList>
            <person name="Probst A.J."/>
            <person name="Ladd B."/>
            <person name="Jarett J.K."/>
            <person name="Geller-Mcgrath D.E."/>
            <person name="Sieber C.M."/>
            <person name="Emerson J.B."/>
            <person name="Anantharaman K."/>
            <person name="Thomas B.C."/>
            <person name="Malmstrom R."/>
            <person name="Stieglmeier M."/>
            <person name="Klingl A."/>
            <person name="Woyke T."/>
            <person name="Ryan C.M."/>
            <person name="Banfield J.F."/>
        </authorList>
    </citation>
    <scope>NUCLEOTIDE SEQUENCE [LARGE SCALE GENOMIC DNA]</scope>
    <source>
        <strain evidence="2">CG22_combo_CG10-13_8_21_14_all_32_8</strain>
    </source>
</reference>
<gene>
    <name evidence="2" type="ORF">COW91_01075</name>
</gene>
<evidence type="ECO:0000313" key="3">
    <source>
        <dbReference type="Proteomes" id="UP000229176"/>
    </source>
</evidence>
<accession>A0A2H0CGV8</accession>
<dbReference type="Pfam" id="PF01797">
    <property type="entry name" value="Y1_Tnp"/>
    <property type="match status" value="1"/>
</dbReference>
<dbReference type="SUPFAM" id="SSF143422">
    <property type="entry name" value="Transposase IS200-like"/>
    <property type="match status" value="1"/>
</dbReference>
<dbReference type="GO" id="GO:0006313">
    <property type="term" value="P:DNA transposition"/>
    <property type="evidence" value="ECO:0007669"/>
    <property type="project" value="InterPro"/>
</dbReference>
<dbReference type="InterPro" id="IPR036515">
    <property type="entry name" value="Transposase_17_sf"/>
</dbReference>
<proteinExistence type="predicted"/>